<proteinExistence type="predicted"/>
<evidence type="ECO:0000256" key="1">
    <source>
        <dbReference type="SAM" id="Phobius"/>
    </source>
</evidence>
<feature type="transmembrane region" description="Helical" evidence="1">
    <location>
        <begin position="93"/>
        <end position="115"/>
    </location>
</feature>
<dbReference type="NCBIfam" id="TIGR01906">
    <property type="entry name" value="integ_TIGR01906"/>
    <property type="match status" value="1"/>
</dbReference>
<feature type="transmembrane region" description="Helical" evidence="1">
    <location>
        <begin position="12"/>
        <end position="33"/>
    </location>
</feature>
<keyword evidence="1" id="KW-1133">Transmembrane helix</keyword>
<reference evidence="2 3" key="1">
    <citation type="journal article" date="2019" name="Int. J. Syst. Evol. Microbiol.">
        <title>The Global Catalogue of Microorganisms (GCM) 10K type strain sequencing project: providing services to taxonomists for standard genome sequencing and annotation.</title>
        <authorList>
            <consortium name="The Broad Institute Genomics Platform"/>
            <consortium name="The Broad Institute Genome Sequencing Center for Infectious Disease"/>
            <person name="Wu L."/>
            <person name="Ma J."/>
        </authorList>
    </citation>
    <scope>NUCLEOTIDE SEQUENCE [LARGE SCALE GENOMIC DNA]</scope>
    <source>
        <strain evidence="2 3">JCM 1417</strain>
    </source>
</reference>
<evidence type="ECO:0000313" key="3">
    <source>
        <dbReference type="Proteomes" id="UP001501047"/>
    </source>
</evidence>
<dbReference type="Proteomes" id="UP001501047">
    <property type="component" value="Unassembled WGS sequence"/>
</dbReference>
<feature type="transmembrane region" description="Helical" evidence="1">
    <location>
        <begin position="181"/>
        <end position="204"/>
    </location>
</feature>
<feature type="transmembrane region" description="Helical" evidence="1">
    <location>
        <begin position="127"/>
        <end position="154"/>
    </location>
</feature>
<evidence type="ECO:0000313" key="2">
    <source>
        <dbReference type="EMBL" id="GAA0766441.1"/>
    </source>
</evidence>
<name>A0ABN1KGT1_CLOSU</name>
<keyword evidence="1" id="KW-0472">Membrane</keyword>
<dbReference type="Pfam" id="PF07314">
    <property type="entry name" value="Lit"/>
    <property type="match status" value="1"/>
</dbReference>
<dbReference type="InterPro" id="IPR010178">
    <property type="entry name" value="Lit"/>
</dbReference>
<comment type="caution">
    <text evidence="2">The sequence shown here is derived from an EMBL/GenBank/DDBJ whole genome shotgun (WGS) entry which is preliminary data.</text>
</comment>
<dbReference type="EMBL" id="BAAACI010000001">
    <property type="protein sequence ID" value="GAA0766441.1"/>
    <property type="molecule type" value="Genomic_DNA"/>
</dbReference>
<keyword evidence="3" id="KW-1185">Reference proteome</keyword>
<keyword evidence="1" id="KW-0812">Transmembrane</keyword>
<protein>
    <submittedName>
        <fullName evidence="2">TIGR01906 family membrane protein</fullName>
    </submittedName>
</protein>
<accession>A0ABN1KGT1</accession>
<dbReference type="RefSeq" id="WP_343823171.1">
    <property type="nucleotide sequence ID" value="NZ_BAAACI010000001.1"/>
</dbReference>
<organism evidence="2 3">
    <name type="scientific">Clostridium subterminale</name>
    <dbReference type="NCBI Taxonomy" id="1550"/>
    <lineage>
        <taxon>Bacteria</taxon>
        <taxon>Bacillati</taxon>
        <taxon>Bacillota</taxon>
        <taxon>Clostridia</taxon>
        <taxon>Eubacteriales</taxon>
        <taxon>Clostridiaceae</taxon>
        <taxon>Clostridium</taxon>
    </lineage>
</organism>
<gene>
    <name evidence="2" type="ORF">GCM10008908_04140</name>
</gene>
<sequence length="215" mass="25104">MKKFILNTVISITGFVFIILISTLIVTSIKPIYTYSINKFNMEERTSLSIVEMKENYSYVIDYLLYNNNDKFELPSLESSEAGDFHFKEVKELFSLAKITILSLAIMLTILFVLYTRIYKSYNYIKYISIISIITPLITSIVISTNFKFFFTIFHKIFFNNDKWIFDPITDPIINILPEEFFALCAGAIGILCIVIGVILYVTYYSYNKNNLKRY</sequence>